<organism evidence="5 6">
    <name type="scientific">Jannaschia pagri</name>
    <dbReference type="NCBI Taxonomy" id="2829797"/>
    <lineage>
        <taxon>Bacteria</taxon>
        <taxon>Pseudomonadati</taxon>
        <taxon>Pseudomonadota</taxon>
        <taxon>Alphaproteobacteria</taxon>
        <taxon>Rhodobacterales</taxon>
        <taxon>Roseobacteraceae</taxon>
        <taxon>Jannaschia</taxon>
    </lineage>
</organism>
<evidence type="ECO:0000256" key="2">
    <source>
        <dbReference type="ARBA" id="ARBA00022803"/>
    </source>
</evidence>
<keyword evidence="6" id="KW-1185">Reference proteome</keyword>
<dbReference type="PANTHER" id="PTHR12558:SF13">
    <property type="entry name" value="CELL DIVISION CYCLE PROTEIN 27 HOMOLOG"/>
    <property type="match status" value="1"/>
</dbReference>
<dbReference type="PANTHER" id="PTHR12558">
    <property type="entry name" value="CELL DIVISION CYCLE 16,23,27"/>
    <property type="match status" value="1"/>
</dbReference>
<dbReference type="InterPro" id="IPR013105">
    <property type="entry name" value="TPR_2"/>
</dbReference>
<evidence type="ECO:0000256" key="3">
    <source>
        <dbReference type="PROSITE-ProRule" id="PRU00339"/>
    </source>
</evidence>
<feature type="repeat" description="TPR" evidence="3">
    <location>
        <begin position="396"/>
        <end position="429"/>
    </location>
</feature>
<name>A0ABQ4NIB2_9RHOB</name>
<comment type="caution">
    <text evidence="5">The sequence shown here is derived from an EMBL/GenBank/DDBJ whole genome shotgun (WGS) entry which is preliminary data.</text>
</comment>
<reference evidence="5 6" key="1">
    <citation type="submission" date="2021-05" db="EMBL/GenBank/DDBJ databases">
        <title>Bacteria Genome sequencing.</title>
        <authorList>
            <person name="Takabe Y."/>
            <person name="Nakajima Y."/>
            <person name="Suzuki S."/>
            <person name="Shiozaki T."/>
        </authorList>
    </citation>
    <scope>NUCLEOTIDE SEQUENCE [LARGE SCALE GENOMIC DNA]</scope>
    <source>
        <strain evidence="5 6">AI_62</strain>
    </source>
</reference>
<dbReference type="EMBL" id="BPFH01000001">
    <property type="protein sequence ID" value="GIT93822.1"/>
    <property type="molecule type" value="Genomic_DNA"/>
</dbReference>
<proteinExistence type="predicted"/>
<dbReference type="Gene3D" id="1.25.40.10">
    <property type="entry name" value="Tetratricopeptide repeat domain"/>
    <property type="match status" value="1"/>
</dbReference>
<keyword evidence="1" id="KW-0677">Repeat</keyword>
<dbReference type="Pfam" id="PF07719">
    <property type="entry name" value="TPR_2"/>
    <property type="match status" value="1"/>
</dbReference>
<dbReference type="Proteomes" id="UP000786693">
    <property type="component" value="Unassembled WGS sequence"/>
</dbReference>
<dbReference type="SMART" id="SM00028">
    <property type="entry name" value="TPR"/>
    <property type="match status" value="5"/>
</dbReference>
<evidence type="ECO:0000256" key="4">
    <source>
        <dbReference type="SAM" id="SignalP"/>
    </source>
</evidence>
<evidence type="ECO:0000313" key="6">
    <source>
        <dbReference type="Proteomes" id="UP000786693"/>
    </source>
</evidence>
<protein>
    <recommendedName>
        <fullName evidence="7">Tetratricopeptide repeat-containing protein</fullName>
    </recommendedName>
</protein>
<feature type="chain" id="PRO_5045394899" description="Tetratricopeptide repeat-containing protein" evidence="4">
    <location>
        <begin position="24"/>
        <end position="565"/>
    </location>
</feature>
<dbReference type="InterPro" id="IPR019734">
    <property type="entry name" value="TPR_rpt"/>
</dbReference>
<dbReference type="InterPro" id="IPR011990">
    <property type="entry name" value="TPR-like_helical_dom_sf"/>
</dbReference>
<feature type="repeat" description="TPR" evidence="3">
    <location>
        <begin position="465"/>
        <end position="498"/>
    </location>
</feature>
<evidence type="ECO:0008006" key="7">
    <source>
        <dbReference type="Google" id="ProtNLM"/>
    </source>
</evidence>
<keyword evidence="2 3" id="KW-0802">TPR repeat</keyword>
<dbReference type="PROSITE" id="PS50005">
    <property type="entry name" value="TPR"/>
    <property type="match status" value="2"/>
</dbReference>
<keyword evidence="4" id="KW-0732">Signal</keyword>
<dbReference type="SUPFAM" id="SSF48452">
    <property type="entry name" value="TPR-like"/>
    <property type="match status" value="2"/>
</dbReference>
<sequence length="565" mass="61613">MIRSLLLSATLSLSVTLPQIAQAQGLAGPYLAARIAGYSNDYAAAANYYNQLLARGVSSPRILENAVVIYAALGNVDRAAQAAEALEAGGFQSQFADGAKLVSALTKGDYDEALGLLDERGVSGALLDGLIRAWITAADDDPEGVAEAFDALAQTAGFAPLARIHHAYALAMAGDFEGADDILSGRAHGTLNLTTRGIEAHAQVLMELGRDADATELLARANGATNSPVLQSLAERIEAGDDVGWSFITQVPDGLAEAYFTLAAIFAGETSSTFTLLSARAANALRPDHLDALVLTAELLEEQDRFTLANDVLNRVPRDHPSFFGAEITRAGVLLSAGKDDASVEVLSALTKTNPDRQVVWSAFGDTLRRLDRFQESSVAYERAIDLIEEESDRDWYLYYVRGITYERTDRWALAEADFRKALELNPDHPQVLNYLGYGLVEKRIKLDEALDMIERAVEARPEDGYITDSLAWVLYRLGRFEEAVEPMERAVDLAPLDPTINDHLGDVLWVVGRKREAEFQWHRALSLEPETEEDVKRIRRKLEVGLDVVLEEEGGVGPIEAAQD</sequence>
<accession>A0ABQ4NIB2</accession>
<evidence type="ECO:0000256" key="1">
    <source>
        <dbReference type="ARBA" id="ARBA00022737"/>
    </source>
</evidence>
<dbReference type="RefSeq" id="WP_220747334.1">
    <property type="nucleotide sequence ID" value="NZ_BPFH01000001.1"/>
</dbReference>
<dbReference type="Pfam" id="PF13432">
    <property type="entry name" value="TPR_16"/>
    <property type="match status" value="2"/>
</dbReference>
<evidence type="ECO:0000313" key="5">
    <source>
        <dbReference type="EMBL" id="GIT93822.1"/>
    </source>
</evidence>
<feature type="signal peptide" evidence="4">
    <location>
        <begin position="1"/>
        <end position="23"/>
    </location>
</feature>
<gene>
    <name evidence="5" type="ORF">JANAI62_04450</name>
</gene>